<accession>A0AAU7EHU9</accession>
<dbReference type="EMBL" id="CP155618">
    <property type="protein sequence ID" value="XBL14587.1"/>
    <property type="molecule type" value="Genomic_DNA"/>
</dbReference>
<keyword evidence="1" id="KW-0812">Transmembrane</keyword>
<organism evidence="2 3">
    <name type="scientific">Mariniflexile litorale</name>
    <dbReference type="NCBI Taxonomy" id="3045158"/>
    <lineage>
        <taxon>Bacteria</taxon>
        <taxon>Pseudomonadati</taxon>
        <taxon>Bacteroidota</taxon>
        <taxon>Flavobacteriia</taxon>
        <taxon>Flavobacteriales</taxon>
        <taxon>Flavobacteriaceae</taxon>
        <taxon>Mariniflexile</taxon>
    </lineage>
</organism>
<evidence type="ECO:0000313" key="3">
    <source>
        <dbReference type="Proteomes" id="UP001224325"/>
    </source>
</evidence>
<evidence type="ECO:0000256" key="1">
    <source>
        <dbReference type="SAM" id="Phobius"/>
    </source>
</evidence>
<reference evidence="2" key="1">
    <citation type="submission" date="2024-04" db="EMBL/GenBank/DDBJ databases">
        <title>Mariniflexile litorale, isolated from the shallow sediments of the Sea of Japan.</title>
        <authorList>
            <person name="Romanenko L."/>
            <person name="Isaeva M."/>
        </authorList>
    </citation>
    <scope>NUCLEOTIDE SEQUENCE [LARGE SCALE GENOMIC DNA]</scope>
    <source>
        <strain evidence="2">KMM 9835</strain>
    </source>
</reference>
<evidence type="ECO:0000313" key="2">
    <source>
        <dbReference type="EMBL" id="XBL14587.1"/>
    </source>
</evidence>
<dbReference type="RefSeq" id="WP_308992350.1">
    <property type="nucleotide sequence ID" value="NZ_CP155618.1"/>
</dbReference>
<dbReference type="AlphaFoldDB" id="A0AAU7EHU9"/>
<protein>
    <submittedName>
        <fullName evidence="2">DUF748 domain-containing protein</fullName>
    </submittedName>
</protein>
<dbReference type="Proteomes" id="UP001224325">
    <property type="component" value="Chromosome"/>
</dbReference>
<keyword evidence="1" id="KW-0472">Membrane</keyword>
<dbReference type="KEGG" id="mlil:QLS71_000855"/>
<gene>
    <name evidence="2" type="ORF">QLS71_000855</name>
</gene>
<proteinExistence type="predicted"/>
<name>A0AAU7EHU9_9FLAO</name>
<keyword evidence="3" id="KW-1185">Reference proteome</keyword>
<keyword evidence="1" id="KW-1133">Transmembrane helix</keyword>
<feature type="transmembrane region" description="Helical" evidence="1">
    <location>
        <begin position="12"/>
        <end position="30"/>
    </location>
</feature>
<sequence>MTPKKKKNIKVILFLVFIFLIGFIVLHLWAKNYIDNFLKQKAPEPYAISYSDLDINILTGSVALQNASLKIKDTDTLENNSNLKLESLQLSGISYWDLLFNEKLSINNIHLKNPKLNHYPYEQTSSKKTASTTNKKSIKTINIQELTIKNGSFNSMQQTADSIKFSVSSYNLTILGSEINLNSSARIPLTYEGYKLNAKNIILGHTKYETFKISSINSNKEATHIKNFQIVPKYNKKELSTHLSKERDYIKLTIPEINLDKLDFNYTKDRFGIKTPSVKLVAPNLEVYRDKLLPDDLTVKSLYSKSLRNLSFNLDLEELKISDGYISYAELVDANNEAGKLFFSQVDATLSHITNLKEAEKTDIKIQSKLMDKAPLNLNWSFDVNNKTDDIEVSGSLNNLPAEILNPFFKPNLNALTEGTLQKLYFTFYGNNIQSQGEMKMKYEDFKFEILQKNGFKINKVLTTIGNIFINDGSNTDAEGFRFGNIKAEREVTKSFFNYLWINVKSGLVSTLTGDGEK</sequence>